<evidence type="ECO:0000313" key="3">
    <source>
        <dbReference type="Proteomes" id="UP000054097"/>
    </source>
</evidence>
<dbReference type="Proteomes" id="UP000054097">
    <property type="component" value="Unassembled WGS sequence"/>
</dbReference>
<sequence>MNKLAKIRSILGYRVMYRVNTAPFNSEFKGFQGRAGAETHRPASHCLSPTPTSKNSAGRPKSLNNSQIFDKHHIPYY</sequence>
<reference evidence="3" key="2">
    <citation type="submission" date="2015-01" db="EMBL/GenBank/DDBJ databases">
        <title>Evolutionary Origins and Diversification of the Mycorrhizal Mutualists.</title>
        <authorList>
            <consortium name="DOE Joint Genome Institute"/>
            <consortium name="Mycorrhizal Genomics Consortium"/>
            <person name="Kohler A."/>
            <person name="Kuo A."/>
            <person name="Nagy L.G."/>
            <person name="Floudas D."/>
            <person name="Copeland A."/>
            <person name="Barry K.W."/>
            <person name="Cichocki N."/>
            <person name="Veneault-Fourrey C."/>
            <person name="LaButti K."/>
            <person name="Lindquist E.A."/>
            <person name="Lipzen A."/>
            <person name="Lundell T."/>
            <person name="Morin E."/>
            <person name="Murat C."/>
            <person name="Riley R."/>
            <person name="Ohm R."/>
            <person name="Sun H."/>
            <person name="Tunlid A."/>
            <person name="Henrissat B."/>
            <person name="Grigoriev I.V."/>
            <person name="Hibbett D.S."/>
            <person name="Martin F."/>
        </authorList>
    </citation>
    <scope>NUCLEOTIDE SEQUENCE [LARGE SCALE GENOMIC DNA]</scope>
    <source>
        <strain evidence="3">MAFF 305830</strain>
    </source>
</reference>
<dbReference type="HOGENOM" id="CLU_2639643_0_0_1"/>
<keyword evidence="3" id="KW-1185">Reference proteome</keyword>
<evidence type="ECO:0000313" key="2">
    <source>
        <dbReference type="EMBL" id="KIM28550.1"/>
    </source>
</evidence>
<reference evidence="2 3" key="1">
    <citation type="submission" date="2014-04" db="EMBL/GenBank/DDBJ databases">
        <authorList>
            <consortium name="DOE Joint Genome Institute"/>
            <person name="Kuo A."/>
            <person name="Zuccaro A."/>
            <person name="Kohler A."/>
            <person name="Nagy L.G."/>
            <person name="Floudas D."/>
            <person name="Copeland A."/>
            <person name="Barry K.W."/>
            <person name="Cichocki N."/>
            <person name="Veneault-Fourrey C."/>
            <person name="LaButti K."/>
            <person name="Lindquist E.A."/>
            <person name="Lipzen A."/>
            <person name="Lundell T."/>
            <person name="Morin E."/>
            <person name="Murat C."/>
            <person name="Sun H."/>
            <person name="Tunlid A."/>
            <person name="Henrissat B."/>
            <person name="Grigoriev I.V."/>
            <person name="Hibbett D.S."/>
            <person name="Martin F."/>
            <person name="Nordberg H.P."/>
            <person name="Cantor M.N."/>
            <person name="Hua S.X."/>
        </authorList>
    </citation>
    <scope>NUCLEOTIDE SEQUENCE [LARGE SCALE GENOMIC DNA]</scope>
    <source>
        <strain evidence="2 3">MAFF 305830</strain>
    </source>
</reference>
<gene>
    <name evidence="2" type="ORF">M408DRAFT_329340</name>
</gene>
<proteinExistence type="predicted"/>
<organism evidence="2 3">
    <name type="scientific">Serendipita vermifera MAFF 305830</name>
    <dbReference type="NCBI Taxonomy" id="933852"/>
    <lineage>
        <taxon>Eukaryota</taxon>
        <taxon>Fungi</taxon>
        <taxon>Dikarya</taxon>
        <taxon>Basidiomycota</taxon>
        <taxon>Agaricomycotina</taxon>
        <taxon>Agaricomycetes</taxon>
        <taxon>Sebacinales</taxon>
        <taxon>Serendipitaceae</taxon>
        <taxon>Serendipita</taxon>
    </lineage>
</organism>
<name>A0A0C3AVJ0_SERVB</name>
<evidence type="ECO:0000256" key="1">
    <source>
        <dbReference type="SAM" id="MobiDB-lite"/>
    </source>
</evidence>
<feature type="compositionally biased region" description="Polar residues" evidence="1">
    <location>
        <begin position="47"/>
        <end position="68"/>
    </location>
</feature>
<dbReference type="EMBL" id="KN824292">
    <property type="protein sequence ID" value="KIM28550.1"/>
    <property type="molecule type" value="Genomic_DNA"/>
</dbReference>
<protein>
    <submittedName>
        <fullName evidence="2">Uncharacterized protein</fullName>
    </submittedName>
</protein>
<feature type="region of interest" description="Disordered" evidence="1">
    <location>
        <begin position="32"/>
        <end position="77"/>
    </location>
</feature>
<dbReference type="AlphaFoldDB" id="A0A0C3AVJ0"/>
<accession>A0A0C3AVJ0</accession>